<reference evidence="2 3" key="1">
    <citation type="submission" date="2020-04" db="EMBL/GenBank/DDBJ databases">
        <title>Perkinsus olseni comparative genomics.</title>
        <authorList>
            <person name="Bogema D.R."/>
        </authorList>
    </citation>
    <scope>NUCLEOTIDE SEQUENCE [LARGE SCALE GENOMIC DNA]</scope>
    <source>
        <strain evidence="2">ATCC PRA-205</strain>
    </source>
</reference>
<dbReference type="GO" id="GO:0016747">
    <property type="term" value="F:acyltransferase activity, transferring groups other than amino-acyl groups"/>
    <property type="evidence" value="ECO:0007669"/>
    <property type="project" value="InterPro"/>
</dbReference>
<sequence>YHLVFIPDVVVKEGYRGRGIGSEMYKRFIEYVKNVSPEVNFIWMKVFRGNKAGNSAAEKAGFEFEAESLISTLTTERNGYARRHGVQLTSGYDQGVSPDDDLLDFDNDFDPFHEDYYDDIIDESCCGSWGDDHDSDGDPDEYAANASYIACFGRCLWRRMADLGHRFTVWVVDTFRSGNKAFPSTHEASLPIMLCDKFTEAQNEVTAGRLDPSELLSDDLRLLAPEVQKRLLSSLVSDARNRMGEISRRSVPLGFYSSWPSTLPSPDAG</sequence>
<dbReference type="Pfam" id="PF00583">
    <property type="entry name" value="Acetyltransf_1"/>
    <property type="match status" value="1"/>
</dbReference>
<dbReference type="EMBL" id="JABANM010023082">
    <property type="protein sequence ID" value="KAF4718503.1"/>
    <property type="molecule type" value="Genomic_DNA"/>
</dbReference>
<dbReference type="InterPro" id="IPR016181">
    <property type="entry name" value="Acyl_CoA_acyltransferase"/>
</dbReference>
<dbReference type="CDD" id="cd04301">
    <property type="entry name" value="NAT_SF"/>
    <property type="match status" value="1"/>
</dbReference>
<evidence type="ECO:0000313" key="2">
    <source>
        <dbReference type="EMBL" id="KAF4718503.1"/>
    </source>
</evidence>
<protein>
    <recommendedName>
        <fullName evidence="1">N-acetyltransferase domain-containing protein</fullName>
    </recommendedName>
</protein>
<feature type="domain" description="N-acetyltransferase" evidence="1">
    <location>
        <begin position="1"/>
        <end position="89"/>
    </location>
</feature>
<comment type="caution">
    <text evidence="2">The sequence shown here is derived from an EMBL/GenBank/DDBJ whole genome shotgun (WGS) entry which is preliminary data.</text>
</comment>
<dbReference type="Gene3D" id="3.40.630.30">
    <property type="match status" value="1"/>
</dbReference>
<dbReference type="PROSITE" id="PS51186">
    <property type="entry name" value="GNAT"/>
    <property type="match status" value="1"/>
</dbReference>
<dbReference type="Proteomes" id="UP000574390">
    <property type="component" value="Unassembled WGS sequence"/>
</dbReference>
<dbReference type="SUPFAM" id="SSF55729">
    <property type="entry name" value="Acyl-CoA N-acyltransferases (Nat)"/>
    <property type="match status" value="1"/>
</dbReference>
<name>A0A7J6RD07_PEROL</name>
<accession>A0A7J6RD07</accession>
<organism evidence="2 3">
    <name type="scientific">Perkinsus olseni</name>
    <name type="common">Perkinsus atlanticus</name>
    <dbReference type="NCBI Taxonomy" id="32597"/>
    <lineage>
        <taxon>Eukaryota</taxon>
        <taxon>Sar</taxon>
        <taxon>Alveolata</taxon>
        <taxon>Perkinsozoa</taxon>
        <taxon>Perkinsea</taxon>
        <taxon>Perkinsida</taxon>
        <taxon>Perkinsidae</taxon>
        <taxon>Perkinsus</taxon>
    </lineage>
</organism>
<evidence type="ECO:0000259" key="1">
    <source>
        <dbReference type="PROSITE" id="PS51186"/>
    </source>
</evidence>
<proteinExistence type="predicted"/>
<evidence type="ECO:0000313" key="3">
    <source>
        <dbReference type="Proteomes" id="UP000574390"/>
    </source>
</evidence>
<feature type="non-terminal residue" evidence="2">
    <location>
        <position position="1"/>
    </location>
</feature>
<gene>
    <name evidence="2" type="ORF">FOZ62_030332</name>
</gene>
<dbReference type="InterPro" id="IPR000182">
    <property type="entry name" value="GNAT_dom"/>
</dbReference>
<dbReference type="AlphaFoldDB" id="A0A7J6RD07"/>